<gene>
    <name evidence="2" type="ORF">NM686_020755</name>
</gene>
<dbReference type="InterPro" id="IPR041215">
    <property type="entry name" value="FlgO_dom"/>
</dbReference>
<reference evidence="2" key="1">
    <citation type="submission" date="2022-11" db="EMBL/GenBank/DDBJ databases">
        <title>Methylomonas rapida sp. nov., Carotenoid-Producing Obligate Methanotrophs with High Growth Characteristics and Biotechnological Potential.</title>
        <authorList>
            <person name="Tikhonova E.N."/>
            <person name="Suleimanov R.Z."/>
            <person name="Miroshnikov K."/>
            <person name="Oshkin I.Y."/>
            <person name="Belova S.E."/>
            <person name="Danilova O.V."/>
            <person name="Ashikhmin A."/>
            <person name="Konopkin A."/>
            <person name="But S.Y."/>
            <person name="Khmelenina V.N."/>
            <person name="Kuznetsov N."/>
            <person name="Pimenov N.V."/>
            <person name="Dedysh S.N."/>
        </authorList>
    </citation>
    <scope>NUCLEOTIDE SEQUENCE</scope>
    <source>
        <strain evidence="2">MP1</strain>
    </source>
</reference>
<name>A0ABY7GJR0_9GAMM</name>
<dbReference type="EMBL" id="CP113517">
    <property type="protein sequence ID" value="WAR44738.1"/>
    <property type="molecule type" value="Genomic_DNA"/>
</dbReference>
<dbReference type="PROSITE" id="PS51257">
    <property type="entry name" value="PROKAR_LIPOPROTEIN"/>
    <property type="match status" value="1"/>
</dbReference>
<organism evidence="2 3">
    <name type="scientific">Methylomonas rapida</name>
    <dbReference type="NCBI Taxonomy" id="2963939"/>
    <lineage>
        <taxon>Bacteria</taxon>
        <taxon>Pseudomonadati</taxon>
        <taxon>Pseudomonadota</taxon>
        <taxon>Gammaproteobacteria</taxon>
        <taxon>Methylococcales</taxon>
        <taxon>Methylococcaceae</taxon>
        <taxon>Methylomonas</taxon>
    </lineage>
</organism>
<dbReference type="Proteomes" id="UP001162780">
    <property type="component" value="Chromosome"/>
</dbReference>
<evidence type="ECO:0000313" key="2">
    <source>
        <dbReference type="EMBL" id="WAR44738.1"/>
    </source>
</evidence>
<accession>A0ABY7GJR0</accession>
<feature type="domain" description="FlgO" evidence="1">
    <location>
        <begin position="42"/>
        <end position="167"/>
    </location>
</feature>
<evidence type="ECO:0000259" key="1">
    <source>
        <dbReference type="Pfam" id="PF17680"/>
    </source>
</evidence>
<proteinExistence type="predicted"/>
<dbReference type="RefSeq" id="WP_255189710.1">
    <property type="nucleotide sequence ID" value="NZ_CP113517.1"/>
</dbReference>
<sequence>MKQKSLLVYPILALSLLSGCGIYNEYRYVYDDDWIDVSYDGVDQLLSDLRQPLPRGSLVVINSLVNVNDLGQNLPFGRIVSDQIASSMHQNGYRVMGMELPTEIFTKNEAGILQLPDTTKEALNNVHANALLVGTYAAGRKNVYVSLRIVDIATQNIISSTDYSIKMGPDATAMTRIPVPKEQKEQHSLTLPNN</sequence>
<dbReference type="Pfam" id="PF17680">
    <property type="entry name" value="FlgO"/>
    <property type="match status" value="1"/>
</dbReference>
<evidence type="ECO:0000313" key="3">
    <source>
        <dbReference type="Proteomes" id="UP001162780"/>
    </source>
</evidence>
<protein>
    <submittedName>
        <fullName evidence="2">FlgO family outer membrane protein</fullName>
    </submittedName>
</protein>
<keyword evidence="3" id="KW-1185">Reference proteome</keyword>